<sequence>MRFSTFSAFVLASVPLALSASVISENALSLCEAPTVVEETFIGENKNVQVQALKCANDVALEKRQGPPPSGNVCGATCNTNCFPGGTGGPDPNECHVIADAILFDSQNLGRFHAGLLLIANPANNVDPSGTLFNITQGTIIDMKFRSCESFFVNQASENLTYCRTDWSPVLDFVAFNCQSTQSAHGGNCVAADQRWFIQ</sequence>
<evidence type="ECO:0000313" key="2">
    <source>
        <dbReference type="EMBL" id="KAH8091372.1"/>
    </source>
</evidence>
<keyword evidence="3" id="KW-1185">Reference proteome</keyword>
<comment type="caution">
    <text evidence="2">The sequence shown here is derived from an EMBL/GenBank/DDBJ whole genome shotgun (WGS) entry which is preliminary data.</text>
</comment>
<evidence type="ECO:0000313" key="3">
    <source>
        <dbReference type="Proteomes" id="UP000813824"/>
    </source>
</evidence>
<dbReference type="OrthoDB" id="3226519at2759"/>
<dbReference type="AlphaFoldDB" id="A0A8K0UI18"/>
<organism evidence="2 3">
    <name type="scientific">Cristinia sonorae</name>
    <dbReference type="NCBI Taxonomy" id="1940300"/>
    <lineage>
        <taxon>Eukaryota</taxon>
        <taxon>Fungi</taxon>
        <taxon>Dikarya</taxon>
        <taxon>Basidiomycota</taxon>
        <taxon>Agaricomycotina</taxon>
        <taxon>Agaricomycetes</taxon>
        <taxon>Agaricomycetidae</taxon>
        <taxon>Agaricales</taxon>
        <taxon>Pleurotineae</taxon>
        <taxon>Stephanosporaceae</taxon>
        <taxon>Cristinia</taxon>
    </lineage>
</organism>
<evidence type="ECO:0000256" key="1">
    <source>
        <dbReference type="SAM" id="SignalP"/>
    </source>
</evidence>
<name>A0A8K0UI18_9AGAR</name>
<feature type="chain" id="PRO_5035478038" evidence="1">
    <location>
        <begin position="20"/>
        <end position="199"/>
    </location>
</feature>
<keyword evidence="1" id="KW-0732">Signal</keyword>
<reference evidence="2" key="1">
    <citation type="journal article" date="2021" name="New Phytol.">
        <title>Evolutionary innovations through gain and loss of genes in the ectomycorrhizal Boletales.</title>
        <authorList>
            <person name="Wu G."/>
            <person name="Miyauchi S."/>
            <person name="Morin E."/>
            <person name="Kuo A."/>
            <person name="Drula E."/>
            <person name="Varga T."/>
            <person name="Kohler A."/>
            <person name="Feng B."/>
            <person name="Cao Y."/>
            <person name="Lipzen A."/>
            <person name="Daum C."/>
            <person name="Hundley H."/>
            <person name="Pangilinan J."/>
            <person name="Johnson J."/>
            <person name="Barry K."/>
            <person name="LaButti K."/>
            <person name="Ng V."/>
            <person name="Ahrendt S."/>
            <person name="Min B."/>
            <person name="Choi I.G."/>
            <person name="Park H."/>
            <person name="Plett J.M."/>
            <person name="Magnuson J."/>
            <person name="Spatafora J.W."/>
            <person name="Nagy L.G."/>
            <person name="Henrissat B."/>
            <person name="Grigoriev I.V."/>
            <person name="Yang Z.L."/>
            <person name="Xu J."/>
            <person name="Martin F.M."/>
        </authorList>
    </citation>
    <scope>NUCLEOTIDE SEQUENCE</scope>
    <source>
        <strain evidence="2">KKN 215</strain>
    </source>
</reference>
<dbReference type="EMBL" id="JAEVFJ010000036">
    <property type="protein sequence ID" value="KAH8091372.1"/>
    <property type="molecule type" value="Genomic_DNA"/>
</dbReference>
<dbReference type="Proteomes" id="UP000813824">
    <property type="component" value="Unassembled WGS sequence"/>
</dbReference>
<gene>
    <name evidence="2" type="ORF">BXZ70DRAFT_1011185</name>
</gene>
<feature type="signal peptide" evidence="1">
    <location>
        <begin position="1"/>
        <end position="19"/>
    </location>
</feature>
<proteinExistence type="predicted"/>
<protein>
    <submittedName>
        <fullName evidence="2">Uncharacterized protein</fullName>
    </submittedName>
</protein>
<accession>A0A8K0UI18</accession>